<dbReference type="EMBL" id="JANZQH010000008">
    <property type="protein sequence ID" value="MCT2409144.1"/>
    <property type="molecule type" value="Genomic_DNA"/>
</dbReference>
<evidence type="ECO:0000313" key="3">
    <source>
        <dbReference type="Proteomes" id="UP001142057"/>
    </source>
</evidence>
<dbReference type="Proteomes" id="UP001142057">
    <property type="component" value="Unassembled WGS sequence"/>
</dbReference>
<proteinExistence type="predicted"/>
<name>A0ABT2IKG3_9FLAO</name>
<reference evidence="2" key="1">
    <citation type="submission" date="2022-08" db="EMBL/GenBank/DDBJ databases">
        <title>Chryseobacterium antibioticum,isolated from the rhizosphere soil of Pyrola in Tibet.</title>
        <authorList>
            <person name="Kan Y."/>
        </authorList>
    </citation>
    <scope>NUCLEOTIDE SEQUENCE</scope>
    <source>
        <strain evidence="2">Pc2-12</strain>
    </source>
</reference>
<protein>
    <submittedName>
        <fullName evidence="2">Uncharacterized protein</fullName>
    </submittedName>
</protein>
<keyword evidence="3" id="KW-1185">Reference proteome</keyword>
<accession>A0ABT2IKG3</accession>
<sequence>MRKKTAVFIFVISSTFMFSQIGIHTDNPSAALDIVSKGSSYATKALEVNNSSALEMLTVVDNGNVGIGIANPSAQLHTTGTVRMEGLGTNVNNIKVMTADAAGNITTRATSTLLPQILSGANGQDAVLTAQTISSINNVPGYTNGLFVKSFTISQTSVVTFSYSIGVLNLLTASGSPVFNDGASKQIGANIVWKTVPAGSPFSTNGLICTSALPFSNTGDYYVSGTFYPSNSCPITLIPGTYSIELQGFVNAVDNTQGIRATFGSNIYDRFDITATAVQ</sequence>
<organism evidence="2 3">
    <name type="scientific">Chryseobacterium pyrolae</name>
    <dbReference type="NCBI Taxonomy" id="2987481"/>
    <lineage>
        <taxon>Bacteria</taxon>
        <taxon>Pseudomonadati</taxon>
        <taxon>Bacteroidota</taxon>
        <taxon>Flavobacteriia</taxon>
        <taxon>Flavobacteriales</taxon>
        <taxon>Weeksellaceae</taxon>
        <taxon>Chryseobacterium group</taxon>
        <taxon>Chryseobacterium</taxon>
    </lineage>
</organism>
<dbReference type="RefSeq" id="WP_259830571.1">
    <property type="nucleotide sequence ID" value="NZ_JANZQH010000008.1"/>
</dbReference>
<comment type="caution">
    <text evidence="2">The sequence shown here is derived from an EMBL/GenBank/DDBJ whole genome shotgun (WGS) entry which is preliminary data.</text>
</comment>
<evidence type="ECO:0000313" key="2">
    <source>
        <dbReference type="EMBL" id="MCT2409144.1"/>
    </source>
</evidence>
<keyword evidence="1" id="KW-0732">Signal</keyword>
<feature type="chain" id="PRO_5047371987" evidence="1">
    <location>
        <begin position="20"/>
        <end position="279"/>
    </location>
</feature>
<gene>
    <name evidence="2" type="ORF">NZD88_16475</name>
</gene>
<feature type="signal peptide" evidence="1">
    <location>
        <begin position="1"/>
        <end position="19"/>
    </location>
</feature>
<evidence type="ECO:0000256" key="1">
    <source>
        <dbReference type="SAM" id="SignalP"/>
    </source>
</evidence>